<dbReference type="SUPFAM" id="SSF103481">
    <property type="entry name" value="Multidrug resistance efflux transporter EmrE"/>
    <property type="match status" value="2"/>
</dbReference>
<evidence type="ECO:0000256" key="6">
    <source>
        <dbReference type="SAM" id="Phobius"/>
    </source>
</evidence>
<reference evidence="8 9" key="1">
    <citation type="submission" date="2019-09" db="EMBL/GenBank/DDBJ databases">
        <title>Goodfellowia gen. nov., a new genus of the Pseudonocardineae related to Actinoalloteichus, containing Goodfellowia coeruleoviolacea gen. nov., comb. nov. gen. nov., comb. nov.</title>
        <authorList>
            <person name="Labeda D."/>
        </authorList>
    </citation>
    <scope>NUCLEOTIDE SEQUENCE [LARGE SCALE GENOMIC DNA]</scope>
    <source>
        <strain evidence="8 9">AN110305</strain>
    </source>
</reference>
<dbReference type="GO" id="GO:0016020">
    <property type="term" value="C:membrane"/>
    <property type="evidence" value="ECO:0007669"/>
    <property type="project" value="UniProtKB-SubCell"/>
</dbReference>
<dbReference type="Proteomes" id="UP000323454">
    <property type="component" value="Unassembled WGS sequence"/>
</dbReference>
<feature type="domain" description="EamA" evidence="7">
    <location>
        <begin position="12"/>
        <end position="139"/>
    </location>
</feature>
<evidence type="ECO:0000256" key="4">
    <source>
        <dbReference type="ARBA" id="ARBA00022989"/>
    </source>
</evidence>
<evidence type="ECO:0000313" key="9">
    <source>
        <dbReference type="Proteomes" id="UP000323454"/>
    </source>
</evidence>
<feature type="transmembrane region" description="Helical" evidence="6">
    <location>
        <begin position="34"/>
        <end position="53"/>
    </location>
</feature>
<gene>
    <name evidence="8" type="ORF">F0L68_06005</name>
</gene>
<feature type="transmembrane region" description="Helical" evidence="6">
    <location>
        <begin position="148"/>
        <end position="169"/>
    </location>
</feature>
<keyword evidence="4 6" id="KW-1133">Transmembrane helix</keyword>
<name>A0A5B2XLJ0_9PSEU</name>
<comment type="caution">
    <text evidence="8">The sequence shown here is derived from an EMBL/GenBank/DDBJ whole genome shotgun (WGS) entry which is preliminary data.</text>
</comment>
<dbReference type="InterPro" id="IPR050638">
    <property type="entry name" value="AA-Vitamin_Transporters"/>
</dbReference>
<feature type="domain" description="EamA" evidence="7">
    <location>
        <begin position="150"/>
        <end position="285"/>
    </location>
</feature>
<dbReference type="AlphaFoldDB" id="A0A5B2XLJ0"/>
<feature type="transmembrane region" description="Helical" evidence="6">
    <location>
        <begin position="209"/>
        <end position="231"/>
    </location>
</feature>
<evidence type="ECO:0000256" key="3">
    <source>
        <dbReference type="ARBA" id="ARBA00022692"/>
    </source>
</evidence>
<evidence type="ECO:0000313" key="8">
    <source>
        <dbReference type="EMBL" id="KAA2264647.1"/>
    </source>
</evidence>
<evidence type="ECO:0000256" key="5">
    <source>
        <dbReference type="ARBA" id="ARBA00023136"/>
    </source>
</evidence>
<keyword evidence="3 6" id="KW-0812">Transmembrane</keyword>
<evidence type="ECO:0000256" key="2">
    <source>
        <dbReference type="ARBA" id="ARBA00007362"/>
    </source>
</evidence>
<dbReference type="EMBL" id="VUOB01000010">
    <property type="protein sequence ID" value="KAA2264647.1"/>
    <property type="molecule type" value="Genomic_DNA"/>
</dbReference>
<comment type="similarity">
    <text evidence="2">Belongs to the EamA transporter family.</text>
</comment>
<feature type="transmembrane region" description="Helical" evidence="6">
    <location>
        <begin position="243"/>
        <end position="263"/>
    </location>
</feature>
<dbReference type="OrthoDB" id="5242975at2"/>
<evidence type="ECO:0000256" key="1">
    <source>
        <dbReference type="ARBA" id="ARBA00004141"/>
    </source>
</evidence>
<keyword evidence="9" id="KW-1185">Reference proteome</keyword>
<organism evidence="8 9">
    <name type="scientific">Solihabitans fulvus</name>
    <dbReference type="NCBI Taxonomy" id="1892852"/>
    <lineage>
        <taxon>Bacteria</taxon>
        <taxon>Bacillati</taxon>
        <taxon>Actinomycetota</taxon>
        <taxon>Actinomycetes</taxon>
        <taxon>Pseudonocardiales</taxon>
        <taxon>Pseudonocardiaceae</taxon>
        <taxon>Solihabitans</taxon>
    </lineage>
</organism>
<feature type="transmembrane region" description="Helical" evidence="6">
    <location>
        <begin position="181"/>
        <end position="203"/>
    </location>
</feature>
<evidence type="ECO:0000259" key="7">
    <source>
        <dbReference type="Pfam" id="PF00892"/>
    </source>
</evidence>
<keyword evidence="5 6" id="KW-0472">Membrane</keyword>
<feature type="transmembrane region" description="Helical" evidence="6">
    <location>
        <begin position="269"/>
        <end position="285"/>
    </location>
</feature>
<dbReference type="PANTHER" id="PTHR32322:SF9">
    <property type="entry name" value="AMINO-ACID METABOLITE EFFLUX PUMP-RELATED"/>
    <property type="match status" value="1"/>
</dbReference>
<reference evidence="8 9" key="2">
    <citation type="submission" date="2019-09" db="EMBL/GenBank/DDBJ databases">
        <authorList>
            <person name="Jin C."/>
        </authorList>
    </citation>
    <scope>NUCLEOTIDE SEQUENCE [LARGE SCALE GENOMIC DNA]</scope>
    <source>
        <strain evidence="8 9">AN110305</strain>
    </source>
</reference>
<protein>
    <submittedName>
        <fullName evidence="8">EamA family transporter</fullName>
    </submittedName>
</protein>
<comment type="subcellular location">
    <subcellularLocation>
        <location evidence="1">Membrane</location>
        <topology evidence="1">Multi-pass membrane protein</topology>
    </subcellularLocation>
</comment>
<accession>A0A5B2XLJ0</accession>
<sequence length="331" mass="33750">MGSPGSLIRMGLLALMWGSSFLWIKLALGGLSPVQIALIRTALGGVVLVALCYSRGQRLPSDRRLWKHFAAVALFGSLIPFVLFPLGEQSVDSGVAGVLNSTTPLWALLFGVLAGLERRLNPVRLVGLVLGFVGTLLIFAPWQAAGLASWGSVACLAAAASYAVAYTYIGKFLSGLGLPPAALSSATLVFATGLTVLVVPVAGLQPMHLSPAVLLAVAVLGVFGTGIAQAINYRLIADEGATNATTVGYLLPVVSVLLGAAFLHEDLNLRVVAGMVVVLVGVALTRRRKAAPTPAADSAVTTLAGPSEPAGAVTAAEAVASAVQPTAARAD</sequence>
<dbReference type="PANTHER" id="PTHR32322">
    <property type="entry name" value="INNER MEMBRANE TRANSPORTER"/>
    <property type="match status" value="1"/>
</dbReference>
<feature type="transmembrane region" description="Helical" evidence="6">
    <location>
        <begin position="123"/>
        <end position="142"/>
    </location>
</feature>
<feature type="transmembrane region" description="Helical" evidence="6">
    <location>
        <begin position="65"/>
        <end position="86"/>
    </location>
</feature>
<feature type="transmembrane region" description="Helical" evidence="6">
    <location>
        <begin position="7"/>
        <end position="28"/>
    </location>
</feature>
<dbReference type="InterPro" id="IPR000620">
    <property type="entry name" value="EamA_dom"/>
</dbReference>
<proteinExistence type="inferred from homology"/>
<dbReference type="Pfam" id="PF00892">
    <property type="entry name" value="EamA"/>
    <property type="match status" value="2"/>
</dbReference>
<dbReference type="InterPro" id="IPR037185">
    <property type="entry name" value="EmrE-like"/>
</dbReference>
<feature type="transmembrane region" description="Helical" evidence="6">
    <location>
        <begin position="98"/>
        <end position="116"/>
    </location>
</feature>